<dbReference type="InterPro" id="IPR036983">
    <property type="entry name" value="AIM24_sf"/>
</dbReference>
<dbReference type="Gene3D" id="3.60.160.10">
    <property type="entry name" value="Mitochondrial biogenesis AIM24"/>
    <property type="match status" value="1"/>
</dbReference>
<reference evidence="1 2" key="1">
    <citation type="submission" date="2021-11" db="EMBL/GenBank/DDBJ databases">
        <title>Draft genome sequence of Paenibacillus profundus YoMME, a new Gram-positive bacteria with exoelectrogenic properties.</title>
        <authorList>
            <person name="Hubenova Y."/>
            <person name="Hubenova E."/>
            <person name="Manasiev Y."/>
            <person name="Peykov S."/>
            <person name="Mitov M."/>
        </authorList>
    </citation>
    <scope>NUCLEOTIDE SEQUENCE [LARGE SCALE GENOMIC DNA]</scope>
    <source>
        <strain evidence="1 2">YoMME</strain>
    </source>
</reference>
<dbReference type="RefSeq" id="WP_019422893.1">
    <property type="nucleotide sequence ID" value="NZ_JAJNBZ010000060.1"/>
</dbReference>
<gene>
    <name evidence="1" type="ORF">LQV63_30625</name>
</gene>
<dbReference type="SUPFAM" id="SSF51219">
    <property type="entry name" value="TRAP-like"/>
    <property type="match status" value="1"/>
</dbReference>
<organism evidence="1 2">
    <name type="scientific">Paenibacillus profundus</name>
    <dbReference type="NCBI Taxonomy" id="1173085"/>
    <lineage>
        <taxon>Bacteria</taxon>
        <taxon>Bacillati</taxon>
        <taxon>Bacillota</taxon>
        <taxon>Bacilli</taxon>
        <taxon>Bacillales</taxon>
        <taxon>Paenibacillaceae</taxon>
        <taxon>Paenibacillus</taxon>
    </lineage>
</organism>
<evidence type="ECO:0000313" key="1">
    <source>
        <dbReference type="EMBL" id="MCE5173587.1"/>
    </source>
</evidence>
<name>A0ABS8YTC4_9BACL</name>
<evidence type="ECO:0000313" key="2">
    <source>
        <dbReference type="Proteomes" id="UP001199916"/>
    </source>
</evidence>
<sequence length="233" mass="26490">MEVIQEAQELHAQMTSLHLSGDEAVYILHPRQIIAFQGNSANREDRFMDIAGMYRKRKFIQSRISGPSSVMLGLPNGYCLKTLHITEGSDLLFEWKHILFYTEGIHVERRIQKLKNVLITKEIVKMKFHADDGLLGILSNGPLYSMQLHPEQPTYVNIGCLVAYPENATLKPCVYGNSIASQNMNVQWEITGTGHVLLQTNINDRQLEHDLEGDGLVKRIMRETIPFGGIFIR</sequence>
<keyword evidence="2" id="KW-1185">Reference proteome</keyword>
<comment type="caution">
    <text evidence="1">The sequence shown here is derived from an EMBL/GenBank/DDBJ whole genome shotgun (WGS) entry which is preliminary data.</text>
</comment>
<proteinExistence type="predicted"/>
<dbReference type="EMBL" id="JAJNBZ010000060">
    <property type="protein sequence ID" value="MCE5173587.1"/>
    <property type="molecule type" value="Genomic_DNA"/>
</dbReference>
<dbReference type="Proteomes" id="UP001199916">
    <property type="component" value="Unassembled WGS sequence"/>
</dbReference>
<dbReference type="Pfam" id="PF01987">
    <property type="entry name" value="AIM24"/>
    <property type="match status" value="1"/>
</dbReference>
<dbReference type="InterPro" id="IPR016031">
    <property type="entry name" value="Trp_RNA-bd_attenuator-like_dom"/>
</dbReference>
<dbReference type="InterPro" id="IPR002838">
    <property type="entry name" value="AIM24"/>
</dbReference>
<accession>A0ABS8YTC4</accession>
<protein>
    <submittedName>
        <fullName evidence="1">AIM24 family protein</fullName>
    </submittedName>
</protein>